<keyword evidence="2" id="KW-1185">Reference proteome</keyword>
<sequence length="226" mass="26248">MFFQFLIEDRSTNILVDHVMQKLTKQHMEKEIVWNVKHFGGIGHLSKKGSVLERKTGKLLNDLPMFLRAFGKVLQSMEDSALIIVLDNDQRDVRKFRQELENTAISNIVLCDYVFCVAVKEMEAWLLGDPGAIREAYPDAKIQFLKRYEQDGICDTWEVLADIVYPHGYQKLKKKAGGNYTEIGKAKCEWADKIGKCLHLYENRSPSYQYFIRELENRLIPDCPQL</sequence>
<evidence type="ECO:0000313" key="2">
    <source>
        <dbReference type="Proteomes" id="UP000274920"/>
    </source>
</evidence>
<accession>A0A3R8KXY7</accession>
<name>A0A3R8KXY7_9FIRM</name>
<dbReference type="EMBL" id="RHJS01000002">
    <property type="protein sequence ID" value="RRK34233.1"/>
    <property type="molecule type" value="Genomic_DNA"/>
</dbReference>
<organism evidence="1 2">
    <name type="scientific">Schaedlerella arabinosiphila</name>
    <dbReference type="NCBI Taxonomy" id="2044587"/>
    <lineage>
        <taxon>Bacteria</taxon>
        <taxon>Bacillati</taxon>
        <taxon>Bacillota</taxon>
        <taxon>Clostridia</taxon>
        <taxon>Lachnospirales</taxon>
        <taxon>Lachnospiraceae</taxon>
        <taxon>Schaedlerella</taxon>
    </lineage>
</organism>
<comment type="caution">
    <text evidence="1">The sequence shown here is derived from an EMBL/GenBank/DDBJ whole genome shotgun (WGS) entry which is preliminary data.</text>
</comment>
<dbReference type="InterPro" id="IPR025455">
    <property type="entry name" value="DUF4276"/>
</dbReference>
<dbReference type="AlphaFoldDB" id="A0A3R8KXY7"/>
<reference evidence="1" key="1">
    <citation type="submission" date="2018-10" db="EMBL/GenBank/DDBJ databases">
        <title>Schaedlerella arabinophila gen. nov. sp. nov., isolated from the mouse intestinal tract and comparative analysis with the genome of the closely related altered Schaedler flora strain ASF502.</title>
        <authorList>
            <person name="Miyake S."/>
            <person name="Soh M."/>
            <person name="Seedorf H."/>
        </authorList>
    </citation>
    <scope>NUCLEOTIDE SEQUENCE [LARGE SCALE GENOMIC DNA]</scope>
    <source>
        <strain evidence="1">DSM 106076</strain>
    </source>
</reference>
<gene>
    <name evidence="1" type="ORF">EBB54_25040</name>
</gene>
<dbReference type="Proteomes" id="UP000274920">
    <property type="component" value="Unassembled WGS sequence"/>
</dbReference>
<dbReference type="Pfam" id="PF14103">
    <property type="entry name" value="DUF4276"/>
    <property type="match status" value="1"/>
</dbReference>
<proteinExistence type="predicted"/>
<evidence type="ECO:0000313" key="1">
    <source>
        <dbReference type="EMBL" id="RRK34233.1"/>
    </source>
</evidence>
<protein>
    <submittedName>
        <fullName evidence="1">DUF4276 family protein</fullName>
    </submittedName>
</protein>